<feature type="transmembrane region" description="Helical" evidence="9">
    <location>
        <begin position="408"/>
        <end position="427"/>
    </location>
</feature>
<name>A0AAF3EGY7_9BILA</name>
<feature type="transmembrane region" description="Helical" evidence="9">
    <location>
        <begin position="12"/>
        <end position="38"/>
    </location>
</feature>
<comment type="similarity">
    <text evidence="2">Belongs to the unc-93 family.</text>
</comment>
<dbReference type="InterPro" id="IPR036259">
    <property type="entry name" value="MFS_trans_sf"/>
</dbReference>
<feature type="transmembrane region" description="Helical" evidence="9">
    <location>
        <begin position="111"/>
        <end position="133"/>
    </location>
</feature>
<dbReference type="PANTHER" id="PTHR23294">
    <property type="entry name" value="ET TRANSLATION PRODUCT-RELATED"/>
    <property type="match status" value="1"/>
</dbReference>
<dbReference type="Pfam" id="PF05978">
    <property type="entry name" value="UNC-93"/>
    <property type="match status" value="1"/>
</dbReference>
<dbReference type="InterPro" id="IPR051617">
    <property type="entry name" value="UNC-93-like_regulator"/>
</dbReference>
<comment type="subcellular location">
    <subcellularLocation>
        <location evidence="1">Membrane</location>
        <topology evidence="1">Multi-pass membrane protein</topology>
    </subcellularLocation>
</comment>
<dbReference type="PANTHER" id="PTHR23294:SF0">
    <property type="entry name" value="UNC93-LIKE PROTEIN MFSD11"/>
    <property type="match status" value="1"/>
</dbReference>
<accession>A0AAF3EGY7</accession>
<sequence>MNLLQHIRGSSDLLGMVNLSMGMLTLCAAFEIQAQILIPVLRIIANEENRGVTEKSGYYINTILYLSYTFMNFLVPPIIARIGSKWSMLIGMSCYIIFMLSFLYIEAWILYALAALLGFGAAMLWTSVGVNLVRISEEKNLTRNSAFLWTSIQMSLIFGSIFLMIILNTSDLVSSYKLIYLFCAIIGVLGIVIVSLMKTPGVKSDQDSKVDSEKSSQSIWQAFDRTFQLLRTKEMVLLCVIFFYNGFQTVFFGAMYTASLAATKRLPHNEAAIAYAMLFIGCGEICGGIFFGFSGSRSDSKFGKRRIATFGAILLLVANVLSLINLPADAPLHDTYNIAFIEPSLSLALFGAFLLGLSDCCWQTQILTILGGMYKDEDSPPAFAIFRCFQAFSTSIGCLIAPQFELYWTLLATSTLSIFATIAFWLVHRIAKAKVIQSEISTNEKTKALP</sequence>
<organism evidence="10 11">
    <name type="scientific">Mesorhabditis belari</name>
    <dbReference type="NCBI Taxonomy" id="2138241"/>
    <lineage>
        <taxon>Eukaryota</taxon>
        <taxon>Metazoa</taxon>
        <taxon>Ecdysozoa</taxon>
        <taxon>Nematoda</taxon>
        <taxon>Chromadorea</taxon>
        <taxon>Rhabditida</taxon>
        <taxon>Rhabditina</taxon>
        <taxon>Rhabditomorpha</taxon>
        <taxon>Rhabditoidea</taxon>
        <taxon>Rhabditidae</taxon>
        <taxon>Mesorhabditinae</taxon>
        <taxon>Mesorhabditis</taxon>
    </lineage>
</organism>
<keyword evidence="3 9" id="KW-0812">Transmembrane</keyword>
<feature type="transmembrane region" description="Helical" evidence="9">
    <location>
        <begin position="272"/>
        <end position="295"/>
    </location>
</feature>
<dbReference type="WBParaSite" id="MBELARI_LOCUS13253">
    <property type="protein sequence ID" value="MBELARI_LOCUS13253"/>
    <property type="gene ID" value="MBELARI_LOCUS13253"/>
</dbReference>
<feature type="transmembrane region" description="Helical" evidence="9">
    <location>
        <begin position="307"/>
        <end position="328"/>
    </location>
</feature>
<evidence type="ECO:0000256" key="5">
    <source>
        <dbReference type="ARBA" id="ARBA00023136"/>
    </source>
</evidence>
<evidence type="ECO:0000256" key="2">
    <source>
        <dbReference type="ARBA" id="ARBA00009172"/>
    </source>
</evidence>
<dbReference type="SUPFAM" id="SSF103473">
    <property type="entry name" value="MFS general substrate transporter"/>
    <property type="match status" value="1"/>
</dbReference>
<proteinExistence type="inferred from homology"/>
<keyword evidence="5 9" id="KW-0472">Membrane</keyword>
<evidence type="ECO:0000256" key="9">
    <source>
        <dbReference type="SAM" id="Phobius"/>
    </source>
</evidence>
<evidence type="ECO:0000313" key="11">
    <source>
        <dbReference type="WBParaSite" id="MBELARI_LOCUS13253"/>
    </source>
</evidence>
<dbReference type="GO" id="GO:0016020">
    <property type="term" value="C:membrane"/>
    <property type="evidence" value="ECO:0007669"/>
    <property type="project" value="UniProtKB-SubCell"/>
</dbReference>
<evidence type="ECO:0000256" key="4">
    <source>
        <dbReference type="ARBA" id="ARBA00022989"/>
    </source>
</evidence>
<evidence type="ECO:0000256" key="3">
    <source>
        <dbReference type="ARBA" id="ARBA00022692"/>
    </source>
</evidence>
<evidence type="ECO:0000256" key="8">
    <source>
        <dbReference type="ARBA" id="ARBA00041910"/>
    </source>
</evidence>
<dbReference type="AlphaFoldDB" id="A0AAF3EGY7"/>
<feature type="transmembrane region" description="Helical" evidence="9">
    <location>
        <begin position="145"/>
        <end position="166"/>
    </location>
</feature>
<keyword evidence="6" id="KW-0325">Glycoprotein</keyword>
<evidence type="ECO:0000256" key="6">
    <source>
        <dbReference type="ARBA" id="ARBA00023180"/>
    </source>
</evidence>
<keyword evidence="10" id="KW-1185">Reference proteome</keyword>
<dbReference type="Gene3D" id="1.20.1250.20">
    <property type="entry name" value="MFS general substrate transporter like domains"/>
    <property type="match status" value="1"/>
</dbReference>
<feature type="transmembrane region" description="Helical" evidence="9">
    <location>
        <begin position="382"/>
        <end position="402"/>
    </location>
</feature>
<dbReference type="InterPro" id="IPR010291">
    <property type="entry name" value="Ion_channel_UNC-93"/>
</dbReference>
<evidence type="ECO:0000256" key="7">
    <source>
        <dbReference type="ARBA" id="ARBA00040302"/>
    </source>
</evidence>
<evidence type="ECO:0000313" key="10">
    <source>
        <dbReference type="Proteomes" id="UP000887575"/>
    </source>
</evidence>
<keyword evidence="4 9" id="KW-1133">Transmembrane helix</keyword>
<protein>
    <recommendedName>
        <fullName evidence="7">UNC93-like protein MFSD11</fullName>
    </recommendedName>
    <alternativeName>
        <fullName evidence="8">Major facilitator superfamily domain-containing protein 11</fullName>
    </alternativeName>
</protein>
<feature type="transmembrane region" description="Helical" evidence="9">
    <location>
        <begin position="86"/>
        <end position="105"/>
    </location>
</feature>
<feature type="transmembrane region" description="Helical" evidence="9">
    <location>
        <begin position="178"/>
        <end position="197"/>
    </location>
</feature>
<feature type="transmembrane region" description="Helical" evidence="9">
    <location>
        <begin position="58"/>
        <end position="79"/>
    </location>
</feature>
<evidence type="ECO:0000256" key="1">
    <source>
        <dbReference type="ARBA" id="ARBA00004141"/>
    </source>
</evidence>
<dbReference type="Proteomes" id="UP000887575">
    <property type="component" value="Unassembled WGS sequence"/>
</dbReference>
<feature type="transmembrane region" description="Helical" evidence="9">
    <location>
        <begin position="235"/>
        <end position="260"/>
    </location>
</feature>
<reference evidence="11" key="1">
    <citation type="submission" date="2024-02" db="UniProtKB">
        <authorList>
            <consortium name="WormBaseParasite"/>
        </authorList>
    </citation>
    <scope>IDENTIFICATION</scope>
</reference>